<protein>
    <submittedName>
        <fullName evidence="2">Uncharacterized protein</fullName>
    </submittedName>
</protein>
<organism evidence="2 3">
    <name type="scientific">Cercospora beticola</name>
    <name type="common">Sugarbeet leaf spot fungus</name>
    <dbReference type="NCBI Taxonomy" id="122368"/>
    <lineage>
        <taxon>Eukaryota</taxon>
        <taxon>Fungi</taxon>
        <taxon>Dikarya</taxon>
        <taxon>Ascomycota</taxon>
        <taxon>Pezizomycotina</taxon>
        <taxon>Dothideomycetes</taxon>
        <taxon>Dothideomycetidae</taxon>
        <taxon>Mycosphaerellales</taxon>
        <taxon>Mycosphaerellaceae</taxon>
        <taxon>Cercospora</taxon>
    </lineage>
</organism>
<dbReference type="Proteomes" id="UP000230605">
    <property type="component" value="Chromosome 1"/>
</dbReference>
<comment type="caution">
    <text evidence="2">The sequence shown here is derived from an EMBL/GenBank/DDBJ whole genome shotgun (WGS) entry which is preliminary data.</text>
</comment>
<gene>
    <name evidence="2" type="ORF">CB0940_01499</name>
</gene>
<dbReference type="AlphaFoldDB" id="A0A2G5I7Y2"/>
<evidence type="ECO:0000313" key="3">
    <source>
        <dbReference type="Proteomes" id="UP000230605"/>
    </source>
</evidence>
<feature type="compositionally biased region" description="Polar residues" evidence="1">
    <location>
        <begin position="65"/>
        <end position="76"/>
    </location>
</feature>
<accession>A0A2G5I7Y2</accession>
<evidence type="ECO:0000313" key="2">
    <source>
        <dbReference type="EMBL" id="PIB00842.1"/>
    </source>
</evidence>
<evidence type="ECO:0000256" key="1">
    <source>
        <dbReference type="SAM" id="MobiDB-lite"/>
    </source>
</evidence>
<sequence>MSSTSETTRDIMTDAFVVSSSFSSAATAATSNARVIGSRQPPRPLRSRCRRPPPTPTARSRASSKPSGQRSFQSRETAPRPGQSPITIAALRSGNASYSAAIRTAQPSHRTSNASAIRPIRQRHPNGR</sequence>
<feature type="compositionally biased region" description="Polar residues" evidence="1">
    <location>
        <begin position="105"/>
        <end position="115"/>
    </location>
</feature>
<name>A0A2G5I7Y2_CERBT</name>
<proteinExistence type="predicted"/>
<feature type="region of interest" description="Disordered" evidence="1">
    <location>
        <begin position="23"/>
        <end position="128"/>
    </location>
</feature>
<reference evidence="2 3" key="1">
    <citation type="submission" date="2015-10" db="EMBL/GenBank/DDBJ databases">
        <title>The cercosporin biosynthetic gene cluster was horizontally transferred to several fungal lineages and shown to be expanded in Cercospora beticola based on microsynteny with recipient genomes.</title>
        <authorList>
            <person name="De Jonge R."/>
            <person name="Ebert M.K."/>
            <person name="Suttle J.C."/>
            <person name="Jurick Ii W.M."/>
            <person name="Secor G.A."/>
            <person name="Thomma B.P."/>
            <person name="Van De Peer Y."/>
            <person name="Bolton M.D."/>
        </authorList>
    </citation>
    <scope>NUCLEOTIDE SEQUENCE [LARGE SCALE GENOMIC DNA]</scope>
    <source>
        <strain evidence="2 3">09-40</strain>
    </source>
</reference>
<dbReference type="EMBL" id="LKMD01000100">
    <property type="protein sequence ID" value="PIB00842.1"/>
    <property type="molecule type" value="Genomic_DNA"/>
</dbReference>